<dbReference type="Proteomes" id="UP000231638">
    <property type="component" value="Unassembled WGS sequence"/>
</dbReference>
<sequence>MKSWIKTHRFLIARRLVQLSLLVLFTLGNVYGFRVLTGNLSASLIMGVIPLADPFALLQIFAAGATVSINVLVGGVLVWLFYTIFGGRAFCSWVCPVNIVTDAANWTRRKLFLEQTERKIWLGRGVRYWLLGLSLVLSFLTGVAAFEIVSPIGMLHRGIIFGMGMGVAAILALFLFDLFAVKNGWCGHVCPLGGFYSVVGRLSLIRVKHDHTKCTSCMACKTVCPEKHVLGIVSKQSGAILFGECTNCGRCIDVCEGNALSFGVRNYINVGEKE</sequence>
<dbReference type="InterPro" id="IPR011886">
    <property type="entry name" value="NapH_MauN"/>
</dbReference>
<keyword evidence="3" id="KW-0479">Metal-binding</keyword>
<feature type="domain" description="4Fe-4S ferredoxin-type" evidence="9">
    <location>
        <begin position="236"/>
        <end position="265"/>
    </location>
</feature>
<dbReference type="NCBIfam" id="TIGR02163">
    <property type="entry name" value="napH"/>
    <property type="match status" value="1"/>
</dbReference>
<dbReference type="Gene3D" id="3.30.70.20">
    <property type="match status" value="1"/>
</dbReference>
<dbReference type="EMBL" id="DLUG01000012">
    <property type="protein sequence ID" value="DAB37297.1"/>
    <property type="molecule type" value="Genomic_DNA"/>
</dbReference>
<keyword evidence="8" id="KW-0812">Transmembrane</keyword>
<keyword evidence="4" id="KW-0677">Repeat</keyword>
<evidence type="ECO:0000256" key="6">
    <source>
        <dbReference type="ARBA" id="ARBA00023004"/>
    </source>
</evidence>
<dbReference type="PANTHER" id="PTHR30176">
    <property type="entry name" value="FERREDOXIN-TYPE PROTEIN NAPH"/>
    <property type="match status" value="1"/>
</dbReference>
<dbReference type="PANTHER" id="PTHR30176:SF3">
    <property type="entry name" value="FERREDOXIN-TYPE PROTEIN NAPH"/>
    <property type="match status" value="1"/>
</dbReference>
<feature type="domain" description="4Fe-4S ferredoxin-type" evidence="9">
    <location>
        <begin position="205"/>
        <end position="235"/>
    </location>
</feature>
<evidence type="ECO:0000313" key="10">
    <source>
        <dbReference type="EMBL" id="DAB37297.1"/>
    </source>
</evidence>
<dbReference type="AlphaFoldDB" id="A0A2D3WEX5"/>
<evidence type="ECO:0000259" key="9">
    <source>
        <dbReference type="PROSITE" id="PS51379"/>
    </source>
</evidence>
<evidence type="ECO:0000256" key="5">
    <source>
        <dbReference type="ARBA" id="ARBA00022982"/>
    </source>
</evidence>
<dbReference type="InterPro" id="IPR051684">
    <property type="entry name" value="Electron_Trans/Redox"/>
</dbReference>
<dbReference type="PROSITE" id="PS51379">
    <property type="entry name" value="4FE4S_FER_2"/>
    <property type="match status" value="2"/>
</dbReference>
<dbReference type="Pfam" id="PF12801">
    <property type="entry name" value="Fer4_5"/>
    <property type="match status" value="2"/>
</dbReference>
<keyword evidence="8" id="KW-1133">Transmembrane helix</keyword>
<evidence type="ECO:0000313" key="11">
    <source>
        <dbReference type="Proteomes" id="UP000231638"/>
    </source>
</evidence>
<dbReference type="RefSeq" id="WP_039675522.1">
    <property type="nucleotide sequence ID" value="NZ_AP014724.1"/>
</dbReference>
<dbReference type="NCBIfam" id="NF007013">
    <property type="entry name" value="PRK09477.1"/>
    <property type="match status" value="1"/>
</dbReference>
<protein>
    <submittedName>
        <fullName evidence="10">Quinol dehydrogenase ferredoxin subunit NapH</fullName>
    </submittedName>
</protein>
<proteinExistence type="predicted"/>
<reference evidence="10 11" key="1">
    <citation type="journal article" date="2017" name="Front. Microbiol.">
        <title>Comparative Genomic Analysis of the Class Epsilonproteobacteria and Proposed Reclassification to Epsilonbacteraeota (phyl. nov.).</title>
        <authorList>
            <person name="Waite D.W."/>
            <person name="Vanwonterghem I."/>
            <person name="Rinke C."/>
            <person name="Parks D.H."/>
            <person name="Zhang Y."/>
            <person name="Takai K."/>
            <person name="Sievert S.M."/>
            <person name="Simon J."/>
            <person name="Campbell B.J."/>
            <person name="Hanson T.E."/>
            <person name="Woyke T."/>
            <person name="Klotz M.G."/>
            <person name="Hugenholtz P."/>
        </authorList>
    </citation>
    <scope>NUCLEOTIDE SEQUENCE [LARGE SCALE GENOMIC DNA]</scope>
    <source>
        <strain evidence="10">UBA11420</strain>
    </source>
</reference>
<keyword evidence="5" id="KW-0249">Electron transport</keyword>
<keyword evidence="6" id="KW-0408">Iron</keyword>
<dbReference type="InterPro" id="IPR017896">
    <property type="entry name" value="4Fe4S_Fe-S-bd"/>
</dbReference>
<dbReference type="STRING" id="366522.GCA_001548055_01945"/>
<gene>
    <name evidence="10" type="ORF">CFH80_00335</name>
</gene>
<feature type="transmembrane region" description="Helical" evidence="8">
    <location>
        <begin position="56"/>
        <end position="82"/>
    </location>
</feature>
<dbReference type="Pfam" id="PF13237">
    <property type="entry name" value="Fer4_10"/>
    <property type="match status" value="1"/>
</dbReference>
<evidence type="ECO:0000256" key="3">
    <source>
        <dbReference type="ARBA" id="ARBA00022723"/>
    </source>
</evidence>
<evidence type="ECO:0000256" key="7">
    <source>
        <dbReference type="ARBA" id="ARBA00023014"/>
    </source>
</evidence>
<feature type="transmembrane region" description="Helical" evidence="8">
    <location>
        <begin position="128"/>
        <end position="149"/>
    </location>
</feature>
<evidence type="ECO:0000256" key="8">
    <source>
        <dbReference type="SAM" id="Phobius"/>
    </source>
</evidence>
<dbReference type="PROSITE" id="PS00198">
    <property type="entry name" value="4FE4S_FER_1"/>
    <property type="match status" value="1"/>
</dbReference>
<evidence type="ECO:0000256" key="4">
    <source>
        <dbReference type="ARBA" id="ARBA00022737"/>
    </source>
</evidence>
<dbReference type="GO" id="GO:0046872">
    <property type="term" value="F:metal ion binding"/>
    <property type="evidence" value="ECO:0007669"/>
    <property type="project" value="UniProtKB-KW"/>
</dbReference>
<feature type="transmembrane region" description="Helical" evidence="8">
    <location>
        <begin position="155"/>
        <end position="176"/>
    </location>
</feature>
<keyword evidence="1" id="KW-0813">Transport</keyword>
<evidence type="ECO:0000256" key="1">
    <source>
        <dbReference type="ARBA" id="ARBA00022448"/>
    </source>
</evidence>
<dbReference type="GO" id="GO:0051539">
    <property type="term" value="F:4 iron, 4 sulfur cluster binding"/>
    <property type="evidence" value="ECO:0007669"/>
    <property type="project" value="UniProtKB-KW"/>
</dbReference>
<evidence type="ECO:0000256" key="2">
    <source>
        <dbReference type="ARBA" id="ARBA00022485"/>
    </source>
</evidence>
<accession>A0A2D3WEX5</accession>
<keyword evidence="7" id="KW-0411">Iron-sulfur</keyword>
<keyword evidence="8" id="KW-0472">Membrane</keyword>
<dbReference type="InterPro" id="IPR017900">
    <property type="entry name" value="4Fe4S_Fe_S_CS"/>
</dbReference>
<name>A0A2D3WEX5_9BACT</name>
<organism evidence="10 11">
    <name type="scientific">Sulfurospirillum cavolei</name>
    <dbReference type="NCBI Taxonomy" id="366522"/>
    <lineage>
        <taxon>Bacteria</taxon>
        <taxon>Pseudomonadati</taxon>
        <taxon>Campylobacterota</taxon>
        <taxon>Epsilonproteobacteria</taxon>
        <taxon>Campylobacterales</taxon>
        <taxon>Sulfurospirillaceae</taxon>
        <taxon>Sulfurospirillum</taxon>
    </lineage>
</organism>
<comment type="caution">
    <text evidence="10">The sequence shown here is derived from an EMBL/GenBank/DDBJ whole genome shotgun (WGS) entry which is preliminary data.</text>
</comment>
<dbReference type="GO" id="GO:0005886">
    <property type="term" value="C:plasma membrane"/>
    <property type="evidence" value="ECO:0007669"/>
    <property type="project" value="TreeGrafter"/>
</dbReference>
<keyword evidence="2" id="KW-0004">4Fe-4S</keyword>
<dbReference type="SUPFAM" id="SSF54862">
    <property type="entry name" value="4Fe-4S ferredoxins"/>
    <property type="match status" value="1"/>
</dbReference>